<dbReference type="GO" id="GO:0006508">
    <property type="term" value="P:proteolysis"/>
    <property type="evidence" value="ECO:0007669"/>
    <property type="project" value="UniProtKB-KW"/>
</dbReference>
<evidence type="ECO:0000256" key="7">
    <source>
        <dbReference type="ARBA" id="ARBA00022833"/>
    </source>
</evidence>
<evidence type="ECO:0000256" key="10">
    <source>
        <dbReference type="ARBA" id="ARBA00023136"/>
    </source>
</evidence>
<evidence type="ECO:0000256" key="1">
    <source>
        <dbReference type="ARBA" id="ARBA00001947"/>
    </source>
</evidence>
<dbReference type="STRING" id="642492.Clole_1372"/>
<dbReference type="HOGENOM" id="CLU_634186_0_0_9"/>
<keyword evidence="2" id="KW-1003">Cell membrane</keyword>
<dbReference type="GO" id="GO:0004222">
    <property type="term" value="F:metalloendopeptidase activity"/>
    <property type="evidence" value="ECO:0007669"/>
    <property type="project" value="InterPro"/>
</dbReference>
<keyword evidence="4" id="KW-0812">Transmembrane</keyword>
<feature type="domain" description="Peptidase M48" evidence="11">
    <location>
        <begin position="227"/>
        <end position="423"/>
    </location>
</feature>
<dbReference type="Proteomes" id="UP000008467">
    <property type="component" value="Chromosome"/>
</dbReference>
<evidence type="ECO:0000256" key="9">
    <source>
        <dbReference type="ARBA" id="ARBA00023049"/>
    </source>
</evidence>
<evidence type="ECO:0000256" key="2">
    <source>
        <dbReference type="ARBA" id="ARBA00022475"/>
    </source>
</evidence>
<gene>
    <name evidence="12" type="ordered locus">Clole_1372</name>
</gene>
<comment type="cofactor">
    <cofactor evidence="1">
        <name>Zn(2+)</name>
        <dbReference type="ChEBI" id="CHEBI:29105"/>
    </cofactor>
</comment>
<keyword evidence="3" id="KW-0645">Protease</keyword>
<keyword evidence="6" id="KW-0378">Hydrolase</keyword>
<keyword evidence="9" id="KW-0482">Metalloprotease</keyword>
<dbReference type="GO" id="GO:0046872">
    <property type="term" value="F:metal ion binding"/>
    <property type="evidence" value="ECO:0007669"/>
    <property type="project" value="UniProtKB-KW"/>
</dbReference>
<evidence type="ECO:0000259" key="11">
    <source>
        <dbReference type="Pfam" id="PF01435"/>
    </source>
</evidence>
<keyword evidence="7" id="KW-0862">Zinc</keyword>
<dbReference type="EMBL" id="CP002582">
    <property type="protein sequence ID" value="ADZ83098.1"/>
    <property type="molecule type" value="Genomic_DNA"/>
</dbReference>
<dbReference type="RefSeq" id="WP_013656397.1">
    <property type="nucleotide sequence ID" value="NC_015275.1"/>
</dbReference>
<dbReference type="PANTHER" id="PTHR43221">
    <property type="entry name" value="PROTEASE HTPX"/>
    <property type="match status" value="1"/>
</dbReference>
<evidence type="ECO:0000313" key="13">
    <source>
        <dbReference type="Proteomes" id="UP000008467"/>
    </source>
</evidence>
<dbReference type="AlphaFoldDB" id="F2JI70"/>
<protein>
    <submittedName>
        <fullName evidence="12">Peptidase M48 Ste24p</fullName>
    </submittedName>
</protein>
<name>F2JI70_CELLD</name>
<organism evidence="12 13">
    <name type="scientific">Cellulosilyticum lentocellum (strain ATCC 49066 / DSM 5427 / NCIMB 11756 / RHM5)</name>
    <name type="common">Clostridium lentocellum</name>
    <dbReference type="NCBI Taxonomy" id="642492"/>
    <lineage>
        <taxon>Bacteria</taxon>
        <taxon>Bacillati</taxon>
        <taxon>Bacillota</taxon>
        <taxon>Clostridia</taxon>
        <taxon>Lachnospirales</taxon>
        <taxon>Cellulosilyticaceae</taxon>
        <taxon>Cellulosilyticum</taxon>
    </lineage>
</organism>
<evidence type="ECO:0000256" key="6">
    <source>
        <dbReference type="ARBA" id="ARBA00022801"/>
    </source>
</evidence>
<evidence type="ECO:0000256" key="5">
    <source>
        <dbReference type="ARBA" id="ARBA00022723"/>
    </source>
</evidence>
<keyword evidence="5" id="KW-0479">Metal-binding</keyword>
<sequence>MNQYSLLCIIYQIVNEEDRKQVLELVSKQESFKNLSFGTVTEGKYQLELLCHQLSKAQKLMIYNYGYLYQYLKGSMGIEKFAEKWGRLLQLEKADMKTIEKEWSEERVNYIKNRCKEKQYTSVQCIVEPEEYIEEFITRLIEQLLVEVYSTDIDEREAGRITQRIILTNLDAMEYEHPEDHRLLEVLRGNKMLEAPLKLFVEYDIERFIKVQYTGSNIKVTPTNMPYIYEAVKTACRILNLNKMPDVYVQQGFQINGCTTGIENPIIILNAGCLSLLDYDELLFIIGHEIGHIKSQHLMYHMMGQALPYLAEIAAQMTLGFGSIIGAGLQISLYNWYRKSELTADRAGLLVCQSHKAAIKALMKCAGYPPQFYGHMNEMDFLKQMEQFENLDSEAYNKVVKVLSSLYQTHPWTVLRAKELHEWYKQGEYDQIISRKICLTKVR</sequence>
<keyword evidence="10" id="KW-0472">Membrane</keyword>
<reference evidence="12 13" key="1">
    <citation type="journal article" date="2011" name="J. Bacteriol.">
        <title>Complete genome sequence of the cellulose-degrading bacterium Cellulosilyticum lentocellum.</title>
        <authorList>
            <consortium name="US DOE Joint Genome Institute"/>
            <person name="Miller D.A."/>
            <person name="Suen G."/>
            <person name="Bruce D."/>
            <person name="Copeland A."/>
            <person name="Cheng J.F."/>
            <person name="Detter C."/>
            <person name="Goodwin L.A."/>
            <person name="Han C.S."/>
            <person name="Hauser L.J."/>
            <person name="Land M.L."/>
            <person name="Lapidus A."/>
            <person name="Lucas S."/>
            <person name="Meincke L."/>
            <person name="Pitluck S."/>
            <person name="Tapia R."/>
            <person name="Teshima H."/>
            <person name="Woyke T."/>
            <person name="Fox B.G."/>
            <person name="Angert E.R."/>
            <person name="Currie C.R."/>
        </authorList>
    </citation>
    <scope>NUCLEOTIDE SEQUENCE [LARGE SCALE GENOMIC DNA]</scope>
    <source>
        <strain evidence="13">ATCC 49066 / DSM 5427 / NCIMB 11756 / RHM5</strain>
    </source>
</reference>
<dbReference type="Gene3D" id="3.30.2010.10">
    <property type="entry name" value="Metalloproteases ('zincins'), catalytic domain"/>
    <property type="match status" value="1"/>
</dbReference>
<keyword evidence="8" id="KW-1133">Transmembrane helix</keyword>
<dbReference type="KEGG" id="cle:Clole_1372"/>
<keyword evidence="13" id="KW-1185">Reference proteome</keyword>
<evidence type="ECO:0000313" key="12">
    <source>
        <dbReference type="EMBL" id="ADZ83098.1"/>
    </source>
</evidence>
<evidence type="ECO:0000256" key="4">
    <source>
        <dbReference type="ARBA" id="ARBA00022692"/>
    </source>
</evidence>
<evidence type="ECO:0000256" key="8">
    <source>
        <dbReference type="ARBA" id="ARBA00022989"/>
    </source>
</evidence>
<dbReference type="eggNOG" id="COG0501">
    <property type="taxonomic scope" value="Bacteria"/>
</dbReference>
<accession>F2JI70</accession>
<evidence type="ECO:0000256" key="3">
    <source>
        <dbReference type="ARBA" id="ARBA00022670"/>
    </source>
</evidence>
<dbReference type="InterPro" id="IPR050083">
    <property type="entry name" value="HtpX_protease"/>
</dbReference>
<dbReference type="CDD" id="cd07325">
    <property type="entry name" value="M48_Ste24p_like"/>
    <property type="match status" value="1"/>
</dbReference>
<dbReference type="PANTHER" id="PTHR43221:SF3">
    <property type="entry name" value="SLL1280 PROTEIN"/>
    <property type="match status" value="1"/>
</dbReference>
<dbReference type="Pfam" id="PF01435">
    <property type="entry name" value="Peptidase_M48"/>
    <property type="match status" value="1"/>
</dbReference>
<dbReference type="InterPro" id="IPR001915">
    <property type="entry name" value="Peptidase_M48"/>
</dbReference>
<proteinExistence type="predicted"/>